<dbReference type="GeneID" id="89455950"/>
<dbReference type="SUPFAM" id="SSF56300">
    <property type="entry name" value="Metallo-dependent phosphatases"/>
    <property type="match status" value="1"/>
</dbReference>
<dbReference type="InterPro" id="IPR029052">
    <property type="entry name" value="Metallo-depent_PP-like"/>
</dbReference>
<accession>A0AAW7XKK5</accession>
<dbReference type="InterPro" id="IPR050126">
    <property type="entry name" value="Ap4A_hydrolase"/>
</dbReference>
<dbReference type="PANTHER" id="PTHR42850">
    <property type="entry name" value="METALLOPHOSPHOESTERASE"/>
    <property type="match status" value="1"/>
</dbReference>
<sequence length="325" mass="37968">MTARRYEGYDLIGDVHGCGLSLRMLLARLGYSKKDGVYCHPKRQVIFIGDIVDRGPHIREALYIVKDMVDAGHAQIVMGNHEYNLLCYCTPKPDGSGTFLREHNPRHRRILQESLQQLDPYPADKADFMAWIKAMPLFLEMETFRVIHACWHQELIDEFKGMMGGNQIDDAFLYRSAEPDTFEWVLMDRLLRGTHLKLPNGEVMVSRDGFKRRYFRTKFWANNPQRYSDVVFQPDPLPEHVARMPLTDRNRQDLYHYASTEKPLFIGHYWCEGDPLPLTNNIACIDYSAVKYGKLVAYRYDYEKTLSADKFVWVDVRTEVLTKTK</sequence>
<gene>
    <name evidence="2" type="ORF">Q4490_09960</name>
    <name evidence="3" type="ORF">Q8W30_16330</name>
</gene>
<evidence type="ECO:0000313" key="4">
    <source>
        <dbReference type="Proteomes" id="UP001169862"/>
    </source>
</evidence>
<evidence type="ECO:0000313" key="3">
    <source>
        <dbReference type="EMBL" id="MDP2524136.1"/>
    </source>
</evidence>
<organism evidence="2 4">
    <name type="scientific">Neptunomonas phycophila</name>
    <dbReference type="NCBI Taxonomy" id="1572645"/>
    <lineage>
        <taxon>Bacteria</taxon>
        <taxon>Pseudomonadati</taxon>
        <taxon>Pseudomonadota</taxon>
        <taxon>Gammaproteobacteria</taxon>
        <taxon>Oceanospirillales</taxon>
        <taxon>Oceanospirillaceae</taxon>
        <taxon>Neptunomonas</taxon>
    </lineage>
</organism>
<dbReference type="Proteomes" id="UP001169862">
    <property type="component" value="Unassembled WGS sequence"/>
</dbReference>
<name>A0AAW7XKK5_9GAMM</name>
<dbReference type="AlphaFoldDB" id="A0AAW7XKK5"/>
<protein>
    <submittedName>
        <fullName evidence="2">Metallophosphoesterase</fullName>
    </submittedName>
</protein>
<feature type="domain" description="Calcineurin-like phosphoesterase" evidence="1">
    <location>
        <begin position="11"/>
        <end position="106"/>
    </location>
</feature>
<dbReference type="EMBL" id="JAUOPG010000006">
    <property type="protein sequence ID" value="MDO6453888.1"/>
    <property type="molecule type" value="Genomic_DNA"/>
</dbReference>
<evidence type="ECO:0000313" key="5">
    <source>
        <dbReference type="Proteomes" id="UP001177341"/>
    </source>
</evidence>
<dbReference type="EMBL" id="JAUYVO010000015">
    <property type="protein sequence ID" value="MDP2524136.1"/>
    <property type="molecule type" value="Genomic_DNA"/>
</dbReference>
<evidence type="ECO:0000313" key="2">
    <source>
        <dbReference type="EMBL" id="MDO6453888.1"/>
    </source>
</evidence>
<proteinExistence type="predicted"/>
<dbReference type="Pfam" id="PF00149">
    <property type="entry name" value="Metallophos"/>
    <property type="match status" value="1"/>
</dbReference>
<evidence type="ECO:0000259" key="1">
    <source>
        <dbReference type="Pfam" id="PF00149"/>
    </source>
</evidence>
<dbReference type="PANTHER" id="PTHR42850:SF7">
    <property type="entry name" value="BIS(5'-NUCLEOSYL)-TETRAPHOSPHATASE PRPE [ASYMMETRICAL]"/>
    <property type="match status" value="1"/>
</dbReference>
<dbReference type="Proteomes" id="UP001177341">
    <property type="component" value="Unassembled WGS sequence"/>
</dbReference>
<reference evidence="2" key="1">
    <citation type="submission" date="2023-07" db="EMBL/GenBank/DDBJ databases">
        <title>Genome content predicts the carbon catabolic preferences of heterotrophic bacteria.</title>
        <authorList>
            <person name="Gralka M."/>
        </authorList>
    </citation>
    <scope>NUCLEOTIDE SEQUENCE</scope>
    <source>
        <strain evidence="3">5G01</strain>
        <strain evidence="2">I2M16</strain>
    </source>
</reference>
<dbReference type="InterPro" id="IPR004843">
    <property type="entry name" value="Calcineurin-like_PHP"/>
</dbReference>
<comment type="caution">
    <text evidence="2">The sequence shown here is derived from an EMBL/GenBank/DDBJ whole genome shotgun (WGS) entry which is preliminary data.</text>
</comment>
<keyword evidence="5" id="KW-1185">Reference proteome</keyword>
<dbReference type="GO" id="GO:0016791">
    <property type="term" value="F:phosphatase activity"/>
    <property type="evidence" value="ECO:0007669"/>
    <property type="project" value="TreeGrafter"/>
</dbReference>
<dbReference type="GO" id="GO:0005737">
    <property type="term" value="C:cytoplasm"/>
    <property type="evidence" value="ECO:0007669"/>
    <property type="project" value="TreeGrafter"/>
</dbReference>
<dbReference type="Gene3D" id="3.60.21.10">
    <property type="match status" value="1"/>
</dbReference>
<dbReference type="RefSeq" id="WP_075171913.1">
    <property type="nucleotide sequence ID" value="NZ_CAXHZV010000038.1"/>
</dbReference>